<dbReference type="OrthoDB" id="10020990at2759"/>
<dbReference type="SMR" id="A0A0R4ITJ7"/>
<dbReference type="GeneTree" id="ENSGT00980000203464"/>
<keyword evidence="2 5" id="KW-0863">Zinc-finger</keyword>
<protein>
    <submittedName>
        <fullName evidence="8">Si:ch73-311h14.2</fullName>
    </submittedName>
    <submittedName>
        <fullName evidence="10">Uncharacterized protein LOC556846</fullName>
    </submittedName>
</protein>
<dbReference type="GO" id="GO:0003677">
    <property type="term" value="F:DNA binding"/>
    <property type="evidence" value="ECO:0007669"/>
    <property type="project" value="UniProtKB-UniRule"/>
</dbReference>
<keyword evidence="1" id="KW-0479">Metal-binding</keyword>
<evidence type="ECO:0000256" key="6">
    <source>
        <dbReference type="SAM" id="MobiDB-lite"/>
    </source>
</evidence>
<evidence type="ECO:0000256" key="3">
    <source>
        <dbReference type="ARBA" id="ARBA00022833"/>
    </source>
</evidence>
<evidence type="ECO:0000313" key="10">
    <source>
        <dbReference type="RefSeq" id="NP_001268902.1"/>
    </source>
</evidence>
<organism evidence="8">
    <name type="scientific">Danio rerio</name>
    <name type="common">Zebrafish</name>
    <name type="synonym">Brachydanio rerio</name>
    <dbReference type="NCBI Taxonomy" id="7955"/>
    <lineage>
        <taxon>Eukaryota</taxon>
        <taxon>Metazoa</taxon>
        <taxon>Chordata</taxon>
        <taxon>Craniata</taxon>
        <taxon>Vertebrata</taxon>
        <taxon>Euteleostomi</taxon>
        <taxon>Actinopterygii</taxon>
        <taxon>Neopterygii</taxon>
        <taxon>Teleostei</taxon>
        <taxon>Ostariophysi</taxon>
        <taxon>Cypriniformes</taxon>
        <taxon>Danionidae</taxon>
        <taxon>Danioninae</taxon>
        <taxon>Danio</taxon>
    </lineage>
</organism>
<dbReference type="ZFIN" id="ZDB-GENE-030131-1610">
    <property type="gene designation" value="si:ch73-311h14.2"/>
</dbReference>
<feature type="domain" description="THAP-type" evidence="7">
    <location>
        <begin position="1"/>
        <end position="84"/>
    </location>
</feature>
<dbReference type="AlphaFoldDB" id="A0A0R4ITJ7"/>
<dbReference type="KEGG" id="dre:556846"/>
<dbReference type="SMART" id="SM00980">
    <property type="entry name" value="THAP"/>
    <property type="match status" value="1"/>
</dbReference>
<sequence length="174" mass="20183">MPKRCAYVLCKSDTRYPKRLEGEVKFFPFPKPKTQGEKCRAWIRQCGRPHSQLNVDRINKNTYICSKHFVNGRPTPEYPNPIAAHPELDLRREHQGACWTSPIKEEPEPQTQQEASTSNSTVNTFYSTSQQSGSSYEEHDMGDHKEDLKPLKEELAYQEQDILNLKIEIKTEDD</sequence>
<dbReference type="Pfam" id="PF05485">
    <property type="entry name" value="THAP"/>
    <property type="match status" value="1"/>
</dbReference>
<feature type="region of interest" description="Disordered" evidence="6">
    <location>
        <begin position="94"/>
        <end position="153"/>
    </location>
</feature>
<dbReference type="Proteomes" id="UP000000437">
    <property type="component" value="Chromosome 15"/>
</dbReference>
<keyword evidence="9" id="KW-1185">Reference proteome</keyword>
<proteinExistence type="predicted"/>
<reference evidence="8 9" key="1">
    <citation type="journal article" date="2013" name="Nature">
        <title>The zebrafish reference genome sequence and its relationship to the human genome.</title>
        <authorList>
            <consortium name="Genome Reference Consortium Zebrafish"/>
            <person name="Howe K."/>
            <person name="Clark M.D."/>
            <person name="Torroja C.F."/>
            <person name="Torrance J."/>
            <person name="Berthelot C."/>
            <person name="Muffato M."/>
            <person name="Collins J.E."/>
            <person name="Humphray S."/>
            <person name="McLaren K."/>
            <person name="Matthews L."/>
            <person name="McLaren S."/>
            <person name="Sealy I."/>
            <person name="Caccamo M."/>
            <person name="Churcher C."/>
            <person name="Scott C."/>
            <person name="Barrett J.C."/>
            <person name="Koch R."/>
            <person name="Rauch G.J."/>
            <person name="White S."/>
            <person name="Chow W."/>
            <person name="Kilian B."/>
            <person name="Quintais L.T."/>
            <person name="Guerra-Assuncao J.A."/>
            <person name="Zhou Y."/>
            <person name="Gu Y."/>
            <person name="Yen J."/>
            <person name="Vogel J.H."/>
            <person name="Eyre T."/>
            <person name="Redmond S."/>
            <person name="Banerjee R."/>
            <person name="Chi J."/>
            <person name="Fu B."/>
            <person name="Langley E."/>
            <person name="Maguire S.F."/>
            <person name="Laird G.K."/>
            <person name="Lloyd D."/>
            <person name="Kenyon E."/>
            <person name="Donaldson S."/>
            <person name="Sehra H."/>
            <person name="Almeida-King J."/>
            <person name="Loveland J."/>
            <person name="Trevanion S."/>
            <person name="Jones M."/>
            <person name="Quail M."/>
            <person name="Willey D."/>
            <person name="Hunt A."/>
            <person name="Burton J."/>
            <person name="Sims S."/>
            <person name="McLay K."/>
            <person name="Plumb B."/>
            <person name="Davis J."/>
            <person name="Clee C."/>
            <person name="Oliver K."/>
            <person name="Clark R."/>
            <person name="Riddle C."/>
            <person name="Elliot D."/>
            <person name="Eliott D."/>
            <person name="Threadgold G."/>
            <person name="Harden G."/>
            <person name="Ware D."/>
            <person name="Begum S."/>
            <person name="Mortimore B."/>
            <person name="Mortimer B."/>
            <person name="Kerry G."/>
            <person name="Heath P."/>
            <person name="Phillimore B."/>
            <person name="Tracey A."/>
            <person name="Corby N."/>
            <person name="Dunn M."/>
            <person name="Johnson C."/>
            <person name="Wood J."/>
            <person name="Clark S."/>
            <person name="Pelan S."/>
            <person name="Griffiths G."/>
            <person name="Smith M."/>
            <person name="Glithero R."/>
            <person name="Howden P."/>
            <person name="Barker N."/>
            <person name="Lloyd C."/>
            <person name="Stevens C."/>
            <person name="Harley J."/>
            <person name="Holt K."/>
            <person name="Panagiotidis G."/>
            <person name="Lovell J."/>
            <person name="Beasley H."/>
            <person name="Henderson C."/>
            <person name="Gordon D."/>
            <person name="Auger K."/>
            <person name="Wright D."/>
            <person name="Collins J."/>
            <person name="Raisen C."/>
            <person name="Dyer L."/>
            <person name="Leung K."/>
            <person name="Robertson L."/>
            <person name="Ambridge K."/>
            <person name="Leongamornlert D."/>
            <person name="McGuire S."/>
            <person name="Gilderthorp R."/>
            <person name="Griffiths C."/>
            <person name="Manthravadi D."/>
            <person name="Nichol S."/>
            <person name="Barker G."/>
            <person name="Whitehead S."/>
            <person name="Kay M."/>
            <person name="Brown J."/>
            <person name="Murnane C."/>
            <person name="Gray E."/>
            <person name="Humphries M."/>
            <person name="Sycamore N."/>
            <person name="Barker D."/>
            <person name="Saunders D."/>
            <person name="Wallis J."/>
            <person name="Babbage A."/>
            <person name="Hammond S."/>
            <person name="Mashreghi-Mohammadi M."/>
            <person name="Barr L."/>
            <person name="Martin S."/>
            <person name="Wray P."/>
            <person name="Ellington A."/>
            <person name="Matthews N."/>
            <person name="Ellwood M."/>
            <person name="Woodmansey R."/>
            <person name="Clark G."/>
            <person name="Cooper J."/>
            <person name="Cooper J."/>
            <person name="Tromans A."/>
            <person name="Grafham D."/>
            <person name="Skuce C."/>
            <person name="Pandian R."/>
            <person name="Andrews R."/>
            <person name="Harrison E."/>
            <person name="Kimberley A."/>
            <person name="Garnett J."/>
            <person name="Fosker N."/>
            <person name="Hall R."/>
            <person name="Garner P."/>
            <person name="Kelly D."/>
            <person name="Bird C."/>
            <person name="Palmer S."/>
            <person name="Gehring I."/>
            <person name="Berger A."/>
            <person name="Dooley C.M."/>
            <person name="Ersan-Urun Z."/>
            <person name="Eser C."/>
            <person name="Geiger H."/>
            <person name="Geisler M."/>
            <person name="Karotki L."/>
            <person name="Kirn A."/>
            <person name="Konantz J."/>
            <person name="Konantz M."/>
            <person name="Oberlander M."/>
            <person name="Rudolph-Geiger S."/>
            <person name="Teucke M."/>
            <person name="Lanz C."/>
            <person name="Raddatz G."/>
            <person name="Osoegawa K."/>
            <person name="Zhu B."/>
            <person name="Rapp A."/>
            <person name="Widaa S."/>
            <person name="Langford C."/>
            <person name="Yang F."/>
            <person name="Schuster S.C."/>
            <person name="Carter N.P."/>
            <person name="Harrow J."/>
            <person name="Ning Z."/>
            <person name="Herrero J."/>
            <person name="Searle S.M."/>
            <person name="Enright A."/>
            <person name="Geisler R."/>
            <person name="Plasterk R.H."/>
            <person name="Lee C."/>
            <person name="Westerfield M."/>
            <person name="de Jong P.J."/>
            <person name="Zon L.I."/>
            <person name="Postlethwait J.H."/>
            <person name="Nusslein-Volhard C."/>
            <person name="Hubbard T.J."/>
            <person name="Roest Crollius H."/>
            <person name="Rogers J."/>
            <person name="Stemple D.L."/>
        </authorList>
    </citation>
    <scope>NUCLEOTIDE SEQUENCE [LARGE SCALE GENOMIC DNA]</scope>
    <source>
        <strain evidence="8">Tuebingen</strain>
    </source>
</reference>
<dbReference type="Bgee" id="ENSDARG00000098999">
    <property type="expression patterns" value="Expressed in presomitic mesoderm and 25 other cell types or tissues"/>
</dbReference>
<evidence type="ECO:0000313" key="8">
    <source>
        <dbReference type="Ensembl" id="ENSDARP00000140350"/>
    </source>
</evidence>
<dbReference type="EMBL" id="CR396585">
    <property type="status" value="NOT_ANNOTATED_CDS"/>
    <property type="molecule type" value="Genomic_DNA"/>
</dbReference>
<evidence type="ECO:0000256" key="4">
    <source>
        <dbReference type="ARBA" id="ARBA00023125"/>
    </source>
</evidence>
<evidence type="ECO:0000259" key="7">
    <source>
        <dbReference type="PROSITE" id="PS50950"/>
    </source>
</evidence>
<dbReference type="Ensembl" id="ENSDART00000169944.2">
    <property type="protein sequence ID" value="ENSDARP00000140350.1"/>
    <property type="gene ID" value="ENSDARG00000098999.2"/>
</dbReference>
<dbReference type="RefSeq" id="NP_001268902.1">
    <property type="nucleotide sequence ID" value="NM_001281973.1"/>
</dbReference>
<dbReference type="SUPFAM" id="SSF57716">
    <property type="entry name" value="Glucocorticoid receptor-like (DNA-binding domain)"/>
    <property type="match status" value="1"/>
</dbReference>
<name>A0A0R4ITJ7_DANRE</name>
<reference evidence="8" key="2">
    <citation type="submission" date="2015-11" db="UniProtKB">
        <authorList>
            <consortium name="Ensembl"/>
        </authorList>
    </citation>
    <scope>IDENTIFICATION</scope>
    <source>
        <strain evidence="8">Tuebingen</strain>
    </source>
</reference>
<feature type="compositionally biased region" description="Basic and acidic residues" evidence="6">
    <location>
        <begin position="136"/>
        <end position="153"/>
    </location>
</feature>
<dbReference type="ExpressionAtlas" id="A0A0R4ITJ7">
    <property type="expression patterns" value="baseline"/>
</dbReference>
<dbReference type="AGR" id="ZFIN:ZDB-GENE-030131-1610"/>
<feature type="compositionally biased region" description="Polar residues" evidence="6">
    <location>
        <begin position="109"/>
        <end position="135"/>
    </location>
</feature>
<dbReference type="GeneID" id="556846"/>
<dbReference type="PROSITE" id="PS50950">
    <property type="entry name" value="ZF_THAP"/>
    <property type="match status" value="1"/>
</dbReference>
<evidence type="ECO:0000256" key="2">
    <source>
        <dbReference type="ARBA" id="ARBA00022771"/>
    </source>
</evidence>
<gene>
    <name evidence="8 10 11" type="primary">si:ch73-311h14.2</name>
    <name evidence="10" type="synonym">fb76a07</name>
    <name evidence="10" type="synonym">wu:fb76a07</name>
    <name evidence="10" type="synonym">wu:fd43h07</name>
</gene>
<accession>A0A0R4ITJ7</accession>
<dbReference type="GO" id="GO:0008270">
    <property type="term" value="F:zinc ion binding"/>
    <property type="evidence" value="ECO:0007669"/>
    <property type="project" value="UniProtKB-KW"/>
</dbReference>
<keyword evidence="4 5" id="KW-0238">DNA-binding</keyword>
<keyword evidence="3" id="KW-0862">Zinc</keyword>
<evidence type="ECO:0000313" key="11">
    <source>
        <dbReference type="ZFIN" id="ZDB-GENE-030131-1610"/>
    </source>
</evidence>
<evidence type="ECO:0000313" key="9">
    <source>
        <dbReference type="Proteomes" id="UP000000437"/>
    </source>
</evidence>
<accession>A0A8M1P5D2</accession>
<reference evidence="10" key="3">
    <citation type="submission" date="2025-04" db="UniProtKB">
        <authorList>
            <consortium name="RefSeq"/>
        </authorList>
    </citation>
    <scope>IDENTIFICATION</scope>
    <source>
        <strain evidence="10">Tuebingen</strain>
    </source>
</reference>
<dbReference type="InterPro" id="IPR006612">
    <property type="entry name" value="THAP_Znf"/>
</dbReference>
<evidence type="ECO:0000256" key="1">
    <source>
        <dbReference type="ARBA" id="ARBA00022723"/>
    </source>
</evidence>
<evidence type="ECO:0000256" key="5">
    <source>
        <dbReference type="PROSITE-ProRule" id="PRU00309"/>
    </source>
</evidence>